<evidence type="ECO:0000313" key="2">
    <source>
        <dbReference type="EMBL" id="MBO8433187.1"/>
    </source>
</evidence>
<dbReference type="Gene3D" id="1.50.10.20">
    <property type="match status" value="1"/>
</dbReference>
<dbReference type="Pfam" id="PF07470">
    <property type="entry name" value="Glyco_hydro_88"/>
    <property type="match status" value="1"/>
</dbReference>
<dbReference type="Proteomes" id="UP000823612">
    <property type="component" value="Unassembled WGS sequence"/>
</dbReference>
<proteinExistence type="predicted"/>
<reference evidence="2" key="1">
    <citation type="submission" date="2020-10" db="EMBL/GenBank/DDBJ databases">
        <authorList>
            <person name="Gilroy R."/>
        </authorList>
    </citation>
    <scope>NUCLEOTIDE SEQUENCE</scope>
    <source>
        <strain evidence="2">2889</strain>
    </source>
</reference>
<reference evidence="2" key="2">
    <citation type="journal article" date="2021" name="PeerJ">
        <title>Extensive microbial diversity within the chicken gut microbiome revealed by metagenomics and culture.</title>
        <authorList>
            <person name="Gilroy R."/>
            <person name="Ravi A."/>
            <person name="Getino M."/>
            <person name="Pursley I."/>
            <person name="Horton D.L."/>
            <person name="Alikhan N.F."/>
            <person name="Baker D."/>
            <person name="Gharbi K."/>
            <person name="Hall N."/>
            <person name="Watson M."/>
            <person name="Adriaenssens E.M."/>
            <person name="Foster-Nyarko E."/>
            <person name="Jarju S."/>
            <person name="Secka A."/>
            <person name="Antonio M."/>
            <person name="Oren A."/>
            <person name="Chaudhuri R.R."/>
            <person name="La Ragione R."/>
            <person name="Hildebrand F."/>
            <person name="Pallen M.J."/>
        </authorList>
    </citation>
    <scope>NUCLEOTIDE SEQUENCE</scope>
    <source>
        <strain evidence="2">2889</strain>
    </source>
</reference>
<dbReference type="EMBL" id="JADIMZ010000114">
    <property type="protein sequence ID" value="MBO8433187.1"/>
    <property type="molecule type" value="Genomic_DNA"/>
</dbReference>
<comment type="caution">
    <text evidence="2">The sequence shown here is derived from an EMBL/GenBank/DDBJ whole genome shotgun (WGS) entry which is preliminary data.</text>
</comment>
<keyword evidence="1 2" id="KW-0378">Hydrolase</keyword>
<dbReference type="InterPro" id="IPR010905">
    <property type="entry name" value="Glyco_hydro_88"/>
</dbReference>
<dbReference type="SUPFAM" id="SSF48208">
    <property type="entry name" value="Six-hairpin glycosidases"/>
    <property type="match status" value="1"/>
</dbReference>
<dbReference type="GO" id="GO:0016787">
    <property type="term" value="F:hydrolase activity"/>
    <property type="evidence" value="ECO:0007669"/>
    <property type="project" value="UniProtKB-KW"/>
</dbReference>
<evidence type="ECO:0000313" key="3">
    <source>
        <dbReference type="Proteomes" id="UP000823612"/>
    </source>
</evidence>
<accession>A0A9D9DS66</accession>
<protein>
    <submittedName>
        <fullName evidence="2">Glycoside hydrolase family 88 protein</fullName>
    </submittedName>
</protein>
<dbReference type="AlphaFoldDB" id="A0A9D9DS66"/>
<name>A0A9D9DS66_9BACT</name>
<dbReference type="InterPro" id="IPR008928">
    <property type="entry name" value="6-hairpin_glycosidase_sf"/>
</dbReference>
<gene>
    <name evidence="2" type="ORF">IAB08_07860</name>
</gene>
<sequence>MGSDFLTPIKKLRTYCESQHFKGWDPYDGLNSKVFQAIPFLKKSALCRLVVIQGFKRCPVNLRPIALVPKEYNAKGIGLFLQAYCNLYKAVKDNPDLEASLGTPESLLGQVRELADLLLTLQSKEYSGACWGYNFDWQARRIFLFPKDTPTVVATNFCATALMDAYEVTREQRYLDVALSSARFVLEDLHRTDYKDGFLFSYSPLPGNDTVFNASLLGSKLLAYCFHYTGNETYKEAARSSVLACCQAQAADGSWVYGMLPVQSWIDSFHTGYNLDGLIAYQEQTGDNAFSTHIKKGFDFYIKNFFESDGCPKYYHDRKFPIDIHCPGQLFVTLHRLGKFAEYKDLAEKVLEWTVSHMQDRKGYFYYQLKQGISSKIPYMRWSNAFMFNALSYYLLSSCRIKE</sequence>
<evidence type="ECO:0000256" key="1">
    <source>
        <dbReference type="ARBA" id="ARBA00022801"/>
    </source>
</evidence>
<organism evidence="2 3">
    <name type="scientific">Candidatus Pullibacteroides excrementavium</name>
    <dbReference type="NCBI Taxonomy" id="2840905"/>
    <lineage>
        <taxon>Bacteria</taxon>
        <taxon>Pseudomonadati</taxon>
        <taxon>Bacteroidota</taxon>
        <taxon>Bacteroidia</taxon>
        <taxon>Bacteroidales</taxon>
        <taxon>Candidatus Pullibacteroides</taxon>
    </lineage>
</organism>
<dbReference type="GO" id="GO:0005975">
    <property type="term" value="P:carbohydrate metabolic process"/>
    <property type="evidence" value="ECO:0007669"/>
    <property type="project" value="InterPro"/>
</dbReference>